<dbReference type="EMBL" id="NPDY01000002">
    <property type="protein sequence ID" value="PJZ70843.1"/>
    <property type="molecule type" value="Genomic_DNA"/>
</dbReference>
<dbReference type="Proteomes" id="UP000231962">
    <property type="component" value="Unassembled WGS sequence"/>
</dbReference>
<organism evidence="3 5">
    <name type="scientific">Leptospira perolatii</name>
    <dbReference type="NCBI Taxonomy" id="2023191"/>
    <lineage>
        <taxon>Bacteria</taxon>
        <taxon>Pseudomonadati</taxon>
        <taxon>Spirochaetota</taxon>
        <taxon>Spirochaetia</taxon>
        <taxon>Leptospirales</taxon>
        <taxon>Leptospiraceae</taxon>
        <taxon>Leptospira</taxon>
    </lineage>
</organism>
<proteinExistence type="predicted"/>
<gene>
    <name evidence="2" type="ORF">CH360_04850</name>
    <name evidence="3" type="ORF">CH373_06120</name>
</gene>
<sequence>MKYIEISAVATVLALLISACQSRTPQEIASAVIDRCDRSAISKPFRKEDLLGISKHKVILIKNTIVAQYGREFKTPYIREHFQKCTWYKPQHAEVSSMLNETDKANLALLESIEDSLPENEAIPLSADRFTGIFLRTTPGDLGYPIFLCPNGVYLEPSMCRPGYQRGEWKYVPGDLTFIISIECTSTDEGIPSVPPSGCDKVFPKHSFSGCRRLAHFKVNHIKADSNAEYFLYIFGNPRSGSGPSIDLKQCAPDFKPKTLDDLQLSGQ</sequence>
<dbReference type="RefSeq" id="WP_100712847.1">
    <property type="nucleotide sequence ID" value="NZ_NPDY01000002.1"/>
</dbReference>
<dbReference type="OrthoDB" id="353549at2"/>
<dbReference type="InterPro" id="IPR025582">
    <property type="entry name" value="YARHG_dom"/>
</dbReference>
<dbReference type="InterPro" id="IPR038434">
    <property type="entry name" value="YARHG_sf"/>
</dbReference>
<evidence type="ECO:0000313" key="5">
    <source>
        <dbReference type="Proteomes" id="UP000231990"/>
    </source>
</evidence>
<comment type="caution">
    <text evidence="3">The sequence shown here is derived from an EMBL/GenBank/DDBJ whole genome shotgun (WGS) entry which is preliminary data.</text>
</comment>
<dbReference type="PROSITE" id="PS51257">
    <property type="entry name" value="PROKAR_LIPOPROTEIN"/>
    <property type="match status" value="1"/>
</dbReference>
<dbReference type="Proteomes" id="UP000231990">
    <property type="component" value="Unassembled WGS sequence"/>
</dbReference>
<keyword evidence="4" id="KW-1185">Reference proteome</keyword>
<name>A0A2M9ZP39_9LEPT</name>
<dbReference type="EMBL" id="NPDZ01000003">
    <property type="protein sequence ID" value="PJZ73739.1"/>
    <property type="molecule type" value="Genomic_DNA"/>
</dbReference>
<evidence type="ECO:0000259" key="1">
    <source>
        <dbReference type="SMART" id="SM01324"/>
    </source>
</evidence>
<evidence type="ECO:0000313" key="4">
    <source>
        <dbReference type="Proteomes" id="UP000231962"/>
    </source>
</evidence>
<reference evidence="4 5" key="1">
    <citation type="submission" date="2017-07" db="EMBL/GenBank/DDBJ databases">
        <title>Leptospira spp. isolated from tropical soils.</title>
        <authorList>
            <person name="Thibeaux R."/>
            <person name="Iraola G."/>
            <person name="Ferres I."/>
            <person name="Bierque E."/>
            <person name="Girault D."/>
            <person name="Soupe-Gilbert M.-E."/>
            <person name="Picardeau M."/>
            <person name="Goarant C."/>
        </authorList>
    </citation>
    <scope>NUCLEOTIDE SEQUENCE [LARGE SCALE GENOMIC DNA]</scope>
    <source>
        <strain evidence="3 5">FH1-B-B1</strain>
        <strain evidence="2 4">FH1-B-C1</strain>
    </source>
</reference>
<dbReference type="Pfam" id="PF13308">
    <property type="entry name" value="YARHG"/>
    <property type="match status" value="1"/>
</dbReference>
<accession>A0A2M9ZP39</accession>
<feature type="domain" description="YARHG" evidence="1">
    <location>
        <begin position="39"/>
        <end position="115"/>
    </location>
</feature>
<dbReference type="Gene3D" id="1.20.58.1690">
    <property type="match status" value="1"/>
</dbReference>
<evidence type="ECO:0000313" key="3">
    <source>
        <dbReference type="EMBL" id="PJZ73739.1"/>
    </source>
</evidence>
<evidence type="ECO:0000313" key="2">
    <source>
        <dbReference type="EMBL" id="PJZ70843.1"/>
    </source>
</evidence>
<protein>
    <recommendedName>
        <fullName evidence="1">YARHG domain-containing protein</fullName>
    </recommendedName>
</protein>
<dbReference type="SMART" id="SM01324">
    <property type="entry name" value="YARHG"/>
    <property type="match status" value="1"/>
</dbReference>
<dbReference type="AlphaFoldDB" id="A0A2M9ZP39"/>